<proteinExistence type="predicted"/>
<keyword evidence="1" id="KW-1133">Transmembrane helix</keyword>
<keyword evidence="5" id="KW-1185">Reference proteome</keyword>
<comment type="caution">
    <text evidence="2">The sequence shown here is derived from an EMBL/GenBank/DDBJ whole genome shotgun (WGS) entry which is preliminary data.</text>
</comment>
<dbReference type="EMBL" id="JAUSUU010000005">
    <property type="protein sequence ID" value="MDQ0335347.1"/>
    <property type="molecule type" value="Genomic_DNA"/>
</dbReference>
<feature type="transmembrane region" description="Helical" evidence="1">
    <location>
        <begin position="52"/>
        <end position="74"/>
    </location>
</feature>
<evidence type="ECO:0000313" key="2">
    <source>
        <dbReference type="EMBL" id="MBP1839748.1"/>
    </source>
</evidence>
<name>A0A9X1C984_9FLAO</name>
<dbReference type="Pfam" id="PF12725">
    <property type="entry name" value="DUF3810"/>
    <property type="match status" value="1"/>
</dbReference>
<evidence type="ECO:0000256" key="1">
    <source>
        <dbReference type="SAM" id="Phobius"/>
    </source>
</evidence>
<feature type="transmembrane region" description="Helical" evidence="1">
    <location>
        <begin position="7"/>
        <end position="24"/>
    </location>
</feature>
<dbReference type="Proteomes" id="UP001231587">
    <property type="component" value="Unassembled WGS sequence"/>
</dbReference>
<dbReference type="EMBL" id="JAGGJQ010000004">
    <property type="protein sequence ID" value="MBP1839748.1"/>
    <property type="molecule type" value="Genomic_DNA"/>
</dbReference>
<evidence type="ECO:0008006" key="6">
    <source>
        <dbReference type="Google" id="ProtNLM"/>
    </source>
</evidence>
<protein>
    <recommendedName>
        <fullName evidence="6">Amino acid permease</fullName>
    </recommendedName>
</protein>
<dbReference type="OrthoDB" id="1048788at2"/>
<evidence type="ECO:0000313" key="4">
    <source>
        <dbReference type="Proteomes" id="UP001138672"/>
    </source>
</evidence>
<organism evidence="2 4">
    <name type="scientific">Formosa algae</name>
    <dbReference type="NCBI Taxonomy" id="225843"/>
    <lineage>
        <taxon>Bacteria</taxon>
        <taxon>Pseudomonadati</taxon>
        <taxon>Bacteroidota</taxon>
        <taxon>Flavobacteriia</taxon>
        <taxon>Flavobacteriales</taxon>
        <taxon>Flavobacteriaceae</taxon>
        <taxon>Formosa</taxon>
    </lineage>
</organism>
<accession>A0A9X1C984</accession>
<keyword evidence="1" id="KW-0812">Transmembrane</keyword>
<feature type="transmembrane region" description="Helical" evidence="1">
    <location>
        <begin position="86"/>
        <end position="106"/>
    </location>
</feature>
<keyword evidence="1" id="KW-0472">Membrane</keyword>
<gene>
    <name evidence="2" type="ORF">J2Z56_001672</name>
    <name evidence="3" type="ORF">J2Z57_001795</name>
</gene>
<dbReference type="AlphaFoldDB" id="A0A9X1C984"/>
<dbReference type="InterPro" id="IPR024294">
    <property type="entry name" value="DUF3810"/>
</dbReference>
<evidence type="ECO:0000313" key="3">
    <source>
        <dbReference type="EMBL" id="MDQ0335347.1"/>
    </source>
</evidence>
<dbReference type="Proteomes" id="UP001138672">
    <property type="component" value="Unassembled WGS sequence"/>
</dbReference>
<dbReference type="RefSeq" id="WP_057783332.1">
    <property type="nucleotide sequence ID" value="NZ_JAGGJQ010000004.1"/>
</dbReference>
<reference evidence="2" key="1">
    <citation type="submission" date="2021-03" db="EMBL/GenBank/DDBJ databases">
        <title>Genomic Encyclopedia of Type Strains, Phase IV (KMG-IV): sequencing the most valuable type-strain genomes for metagenomic binning, comparative biology and taxonomic classification.</title>
        <authorList>
            <person name="Goeker M."/>
        </authorList>
    </citation>
    <scope>NUCLEOTIDE SEQUENCE</scope>
    <source>
        <strain evidence="2">DSM 15523</strain>
        <strain evidence="3 5">DSM 16476</strain>
    </source>
</reference>
<evidence type="ECO:0000313" key="5">
    <source>
        <dbReference type="Proteomes" id="UP001231587"/>
    </source>
</evidence>
<sequence length="352" mass="41463">MYKNPKSYLAFSLIPVYFLVKFFSNYPEIIEQYYSNGIYPYLSKILRYGLGWIPFSFGDLVYALGVVYLVRWIIVNRKRIYTDTQFWLIDILSAVTLIYFAFHMFWGMNYYRLPLHVNLNLEADYTTEQLLTVTDLLIEKTNTLQLEITKNDTLKVEMPYSKSEIMKRSEAGYKNLEAQYPHLKYHPQSIKKSLFSVPLTYMGFSGYLNPLTNEAQVDYLIPSYKFPTTSAHEMAHQLGYAAENEANFIGCLATINNDDIYMKYSGYAFGLRHCLNEIYRRNPEQYEIIIKKVHVGVLKNYEETRLFWESYQNPLEPLFKMSYNSYLKANNQAKGMESYSYVVALLVNYFNE</sequence>